<proteinExistence type="predicted"/>
<evidence type="ECO:0000313" key="3">
    <source>
        <dbReference type="Proteomes" id="UP001596111"/>
    </source>
</evidence>
<evidence type="ECO:0000256" key="1">
    <source>
        <dbReference type="SAM" id="SignalP"/>
    </source>
</evidence>
<name>A0ABW0SSC8_9GAMM</name>
<dbReference type="RefSeq" id="WP_377323919.1">
    <property type="nucleotide sequence ID" value="NZ_JBHSNG010000002.1"/>
</dbReference>
<feature type="signal peptide" evidence="1">
    <location>
        <begin position="1"/>
        <end position="28"/>
    </location>
</feature>
<sequence length="367" mass="39657">MNTLHLHRTCRLLLCSLLSALLPVSGHAWENAYASWTDPGVAKVIGTDASGRIVDGTDGVAPDADTAQVALPPSPNRQSRDDAWWTGPMLANSAETLPPGHFLIEPYLYDVHSSHTDGFGSRAYVLYGLVDNLTVGLIPIIGYNKADDGRSSSRIGWGDIALQAQYRLTEFHEGSWFPTIALQLQEALPIAKYDRLGNRPGDGLGSGVYATTLALNSQTYFWMPNGRILRMRFNVSKTFPGSANVQGVSVYGTGEGFRGRASPGNSLYVDAAWEYSLTRRWVLALDATYSHNSNTHVRGQDVMHSGGALPLPDIQLDSGSCEAFGLALAVEYSWTSNLGVLLGTRVILGNRSTVATVTPAVAVNWVF</sequence>
<dbReference type="EMBL" id="JBHSNG010000002">
    <property type="protein sequence ID" value="MFC5579901.1"/>
    <property type="molecule type" value="Genomic_DNA"/>
</dbReference>
<reference evidence="3" key="1">
    <citation type="journal article" date="2019" name="Int. J. Syst. Evol. Microbiol.">
        <title>The Global Catalogue of Microorganisms (GCM) 10K type strain sequencing project: providing services to taxonomists for standard genome sequencing and annotation.</title>
        <authorList>
            <consortium name="The Broad Institute Genomics Platform"/>
            <consortium name="The Broad Institute Genome Sequencing Center for Infectious Disease"/>
            <person name="Wu L."/>
            <person name="Ma J."/>
        </authorList>
    </citation>
    <scope>NUCLEOTIDE SEQUENCE [LARGE SCALE GENOMIC DNA]</scope>
    <source>
        <strain evidence="3">CGMCC 1.13587</strain>
    </source>
</reference>
<dbReference type="InterPro" id="IPR025737">
    <property type="entry name" value="FApF"/>
</dbReference>
<gene>
    <name evidence="2" type="ORF">ACFPPB_02040</name>
</gene>
<feature type="chain" id="PRO_5046753322" evidence="1">
    <location>
        <begin position="29"/>
        <end position="367"/>
    </location>
</feature>
<comment type="caution">
    <text evidence="2">The sequence shown here is derived from an EMBL/GenBank/DDBJ whole genome shotgun (WGS) entry which is preliminary data.</text>
</comment>
<evidence type="ECO:0000313" key="2">
    <source>
        <dbReference type="EMBL" id="MFC5579901.1"/>
    </source>
</evidence>
<dbReference type="Proteomes" id="UP001596111">
    <property type="component" value="Unassembled WGS sequence"/>
</dbReference>
<keyword evidence="1" id="KW-0732">Signal</keyword>
<protein>
    <submittedName>
        <fullName evidence="2">Transporter</fullName>
    </submittedName>
</protein>
<keyword evidence="3" id="KW-1185">Reference proteome</keyword>
<accession>A0ABW0SSC8</accession>
<organism evidence="2 3">
    <name type="scientific">Rhodanobacter terrae</name>
    <dbReference type="NCBI Taxonomy" id="418647"/>
    <lineage>
        <taxon>Bacteria</taxon>
        <taxon>Pseudomonadati</taxon>
        <taxon>Pseudomonadota</taxon>
        <taxon>Gammaproteobacteria</taxon>
        <taxon>Lysobacterales</taxon>
        <taxon>Rhodanobacteraceae</taxon>
        <taxon>Rhodanobacter</taxon>
    </lineage>
</organism>
<dbReference type="Pfam" id="PF13557">
    <property type="entry name" value="Phenol_MetA_deg"/>
    <property type="match status" value="1"/>
</dbReference>